<dbReference type="EMBL" id="VBPB01000110">
    <property type="protein sequence ID" value="TMQ72366.1"/>
    <property type="molecule type" value="Genomic_DNA"/>
</dbReference>
<name>A0A538U8Z7_UNCEI</name>
<accession>A0A538U8Z7</accession>
<evidence type="ECO:0000313" key="3">
    <source>
        <dbReference type="Proteomes" id="UP000319771"/>
    </source>
</evidence>
<organism evidence="2 3">
    <name type="scientific">Eiseniibacteriota bacterium</name>
    <dbReference type="NCBI Taxonomy" id="2212470"/>
    <lineage>
        <taxon>Bacteria</taxon>
        <taxon>Candidatus Eiseniibacteriota</taxon>
    </lineage>
</organism>
<dbReference type="AlphaFoldDB" id="A0A538U8Z7"/>
<sequence>MEGGPGTAWRLPGAHASRHGAIERARPGAQAHRHGGRRCIFVLALVLLGAGLSAAARAGEPGPDTMRVRIETGAGTDLTNELYYQDAFLDTTFLGRQRVSTPEARYAGILVAAVEGTRGERRVVYQLRNELSLGDRIQRDGFTLNWRDDFAEGWRLALLPSIEWRHDQTFGRDEQEWRGAARGRLRRDLSEATTAELGLAGDVLRAGGPGSEFLLDRDAGRASLAFDHLGLLGDEWRLGYALAIRAFPDSTARDHLEHEWEGRWRHPFLDRGAIAFETGGHRRQTRKPARDSRDAFWDEAASLEGEVRVASRWGLRSRAEVEAMQYDRPDSTSFFDYTIVRGRLAVRYELEGRWSLGLGPRGEILSSRLAPGEGYHEIGGALEFERLGAGALWSLTPAAGWREYDHAPDVGVLLDLHSSFAFYELDGFVDQRLPGRLSLRATTSLRYERHTDPSEDGASLYLSLELRWLAR</sequence>
<proteinExistence type="predicted"/>
<protein>
    <recommendedName>
        <fullName evidence="4">Alginate export domain-containing protein</fullName>
    </recommendedName>
</protein>
<dbReference type="Proteomes" id="UP000319771">
    <property type="component" value="Unassembled WGS sequence"/>
</dbReference>
<gene>
    <name evidence="2" type="ORF">E6K81_07610</name>
</gene>
<keyword evidence="1" id="KW-1133">Transmembrane helix</keyword>
<keyword evidence="1" id="KW-0472">Membrane</keyword>
<evidence type="ECO:0000313" key="2">
    <source>
        <dbReference type="EMBL" id="TMQ72366.1"/>
    </source>
</evidence>
<feature type="transmembrane region" description="Helical" evidence="1">
    <location>
        <begin position="39"/>
        <end position="59"/>
    </location>
</feature>
<comment type="caution">
    <text evidence="2">The sequence shown here is derived from an EMBL/GenBank/DDBJ whole genome shotgun (WGS) entry which is preliminary data.</text>
</comment>
<evidence type="ECO:0000256" key="1">
    <source>
        <dbReference type="SAM" id="Phobius"/>
    </source>
</evidence>
<reference evidence="2 3" key="1">
    <citation type="journal article" date="2019" name="Nat. Microbiol.">
        <title>Mediterranean grassland soil C-N compound turnover is dependent on rainfall and depth, and is mediated by genomically divergent microorganisms.</title>
        <authorList>
            <person name="Diamond S."/>
            <person name="Andeer P.F."/>
            <person name="Li Z."/>
            <person name="Crits-Christoph A."/>
            <person name="Burstein D."/>
            <person name="Anantharaman K."/>
            <person name="Lane K.R."/>
            <person name="Thomas B.C."/>
            <person name="Pan C."/>
            <person name="Northen T.R."/>
            <person name="Banfield J.F."/>
        </authorList>
    </citation>
    <scope>NUCLEOTIDE SEQUENCE [LARGE SCALE GENOMIC DNA]</scope>
    <source>
        <strain evidence="2">WS_11</strain>
    </source>
</reference>
<evidence type="ECO:0008006" key="4">
    <source>
        <dbReference type="Google" id="ProtNLM"/>
    </source>
</evidence>
<keyword evidence="1" id="KW-0812">Transmembrane</keyword>